<accession>A0A6S7IWH0</accession>
<dbReference type="InterPro" id="IPR051568">
    <property type="entry name" value="LZTR1/Attractin"/>
</dbReference>
<dbReference type="AlphaFoldDB" id="A0A6S7IWH0"/>
<evidence type="ECO:0000256" key="1">
    <source>
        <dbReference type="ARBA" id="ARBA00022441"/>
    </source>
</evidence>
<keyword evidence="5" id="KW-1185">Reference proteome</keyword>
<keyword evidence="1" id="KW-0880">Kelch repeat</keyword>
<proteinExistence type="predicted"/>
<dbReference type="SUPFAM" id="SSF117281">
    <property type="entry name" value="Kelch motif"/>
    <property type="match status" value="1"/>
</dbReference>
<evidence type="ECO:0000313" key="5">
    <source>
        <dbReference type="Proteomes" id="UP001152795"/>
    </source>
</evidence>
<reference evidence="4" key="1">
    <citation type="submission" date="2020-04" db="EMBL/GenBank/DDBJ databases">
        <authorList>
            <person name="Alioto T."/>
            <person name="Alioto T."/>
            <person name="Gomez Garrido J."/>
        </authorList>
    </citation>
    <scope>NUCLEOTIDE SEQUENCE</scope>
    <source>
        <strain evidence="4">A484AB</strain>
    </source>
</reference>
<sequence length="193" mass="21614">MSLSPSSGRNTARNLGETDQNESSAGRDASDIFECLTLEFGPYETVHRWERMPACDEFVGARRSKHTMVAYNNALYVFGGDDGKRMLNDLLRFDAKDCSWGRVVTTGNPPAPRYNHSAVVFATSMFVFGGFTGDINSNSNLLNRNDLYEFKFTNGHWCHWPIEGRVPPARSAHGAAVYNQKLWVFAGYDGSKR</sequence>
<dbReference type="InterPro" id="IPR015915">
    <property type="entry name" value="Kelch-typ_b-propeller"/>
</dbReference>
<organism evidence="4 5">
    <name type="scientific">Paramuricea clavata</name>
    <name type="common">Red gorgonian</name>
    <name type="synonym">Violescent sea-whip</name>
    <dbReference type="NCBI Taxonomy" id="317549"/>
    <lineage>
        <taxon>Eukaryota</taxon>
        <taxon>Metazoa</taxon>
        <taxon>Cnidaria</taxon>
        <taxon>Anthozoa</taxon>
        <taxon>Octocorallia</taxon>
        <taxon>Malacalcyonacea</taxon>
        <taxon>Plexauridae</taxon>
        <taxon>Paramuricea</taxon>
    </lineage>
</organism>
<evidence type="ECO:0000256" key="3">
    <source>
        <dbReference type="SAM" id="MobiDB-lite"/>
    </source>
</evidence>
<dbReference type="Pfam" id="PF24681">
    <property type="entry name" value="Kelch_KLHDC2_KLHL20_DRC7"/>
    <property type="match status" value="1"/>
</dbReference>
<protein>
    <submittedName>
        <fullName evidence="4">Leucine-zipper-like transcriptional regulator 1 isoform X2</fullName>
    </submittedName>
</protein>
<evidence type="ECO:0000256" key="2">
    <source>
        <dbReference type="ARBA" id="ARBA00022737"/>
    </source>
</evidence>
<feature type="compositionally biased region" description="Polar residues" evidence="3">
    <location>
        <begin position="1"/>
        <end position="24"/>
    </location>
</feature>
<dbReference type="PANTHER" id="PTHR46376">
    <property type="entry name" value="LEUCINE-ZIPPER-LIKE TRANSCRIPTIONAL REGULATOR 1"/>
    <property type="match status" value="1"/>
</dbReference>
<dbReference type="Gene3D" id="2.120.10.80">
    <property type="entry name" value="Kelch-type beta propeller"/>
    <property type="match status" value="1"/>
</dbReference>
<gene>
    <name evidence="4" type="ORF">PACLA_8A010991</name>
</gene>
<dbReference type="EMBL" id="CACRXK020012651">
    <property type="protein sequence ID" value="CAB4023736.1"/>
    <property type="molecule type" value="Genomic_DNA"/>
</dbReference>
<comment type="caution">
    <text evidence="4">The sequence shown here is derived from an EMBL/GenBank/DDBJ whole genome shotgun (WGS) entry which is preliminary data.</text>
</comment>
<dbReference type="OrthoDB" id="10250130at2759"/>
<dbReference type="Proteomes" id="UP001152795">
    <property type="component" value="Unassembled WGS sequence"/>
</dbReference>
<evidence type="ECO:0000313" key="4">
    <source>
        <dbReference type="EMBL" id="CAB4023736.1"/>
    </source>
</evidence>
<dbReference type="GO" id="GO:0005794">
    <property type="term" value="C:Golgi apparatus"/>
    <property type="evidence" value="ECO:0007669"/>
    <property type="project" value="TreeGrafter"/>
</dbReference>
<feature type="region of interest" description="Disordered" evidence="3">
    <location>
        <begin position="1"/>
        <end position="27"/>
    </location>
</feature>
<keyword evidence="2" id="KW-0677">Repeat</keyword>
<name>A0A6S7IWH0_PARCT</name>
<dbReference type="PANTHER" id="PTHR46376:SF1">
    <property type="entry name" value="LEUCINE-ZIPPER-LIKE TRANSCRIPTIONAL REGULATOR 1"/>
    <property type="match status" value="1"/>
</dbReference>